<dbReference type="InterPro" id="IPR007219">
    <property type="entry name" value="XnlR_reg_dom"/>
</dbReference>
<accession>A0A4S3JU99</accession>
<dbReference type="STRING" id="1220188.A0A4S3JU99"/>
<name>A0A4S3JU99_9EURO</name>
<keyword evidence="7" id="KW-1185">Reference proteome</keyword>
<gene>
    <name evidence="6" type="ORF">EYZ11_001750</name>
</gene>
<evidence type="ECO:0000256" key="4">
    <source>
        <dbReference type="ARBA" id="ARBA00023242"/>
    </source>
</evidence>
<dbReference type="GO" id="GO:0000978">
    <property type="term" value="F:RNA polymerase II cis-regulatory region sequence-specific DNA binding"/>
    <property type="evidence" value="ECO:0007669"/>
    <property type="project" value="TreeGrafter"/>
</dbReference>
<proteinExistence type="predicted"/>
<dbReference type="GO" id="GO:0006351">
    <property type="term" value="P:DNA-templated transcription"/>
    <property type="evidence" value="ECO:0007669"/>
    <property type="project" value="InterPro"/>
</dbReference>
<evidence type="ECO:0000256" key="2">
    <source>
        <dbReference type="ARBA" id="ARBA00023125"/>
    </source>
</evidence>
<dbReference type="Proteomes" id="UP000308092">
    <property type="component" value="Unassembled WGS sequence"/>
</dbReference>
<dbReference type="GO" id="GO:0005634">
    <property type="term" value="C:nucleus"/>
    <property type="evidence" value="ECO:0007669"/>
    <property type="project" value="TreeGrafter"/>
</dbReference>
<reference evidence="6 7" key="1">
    <citation type="submission" date="2019-03" db="EMBL/GenBank/DDBJ databases">
        <title>The genome sequence of a newly discovered highly antifungal drug resistant Aspergillus species, Aspergillus tanneri NIH 1004.</title>
        <authorList>
            <person name="Mounaud S."/>
            <person name="Singh I."/>
            <person name="Joardar V."/>
            <person name="Pakala S."/>
            <person name="Pakala S."/>
            <person name="Venepally P."/>
            <person name="Hoover J."/>
            <person name="Nierman W."/>
            <person name="Chung J."/>
            <person name="Losada L."/>
        </authorList>
    </citation>
    <scope>NUCLEOTIDE SEQUENCE [LARGE SCALE GENOMIC DNA]</scope>
    <source>
        <strain evidence="6 7">NIH1004</strain>
    </source>
</reference>
<dbReference type="InterPro" id="IPR051127">
    <property type="entry name" value="Fungal_SecMet_Regulators"/>
</dbReference>
<evidence type="ECO:0000256" key="1">
    <source>
        <dbReference type="ARBA" id="ARBA00023015"/>
    </source>
</evidence>
<evidence type="ECO:0000313" key="7">
    <source>
        <dbReference type="Proteomes" id="UP000308092"/>
    </source>
</evidence>
<keyword evidence="2" id="KW-0238">DNA-binding</keyword>
<dbReference type="AlphaFoldDB" id="A0A4S3JU99"/>
<feature type="domain" description="Xylanolytic transcriptional activator regulatory" evidence="5">
    <location>
        <begin position="190"/>
        <end position="246"/>
    </location>
</feature>
<dbReference type="VEuPathDB" id="FungiDB:EYZ11_001750"/>
<sequence length="543" mass="61571">MSRGLPESSGYRDPQLPQLMGLEREVTARIDRMKEEDTIANTTTVNAAPTQQSIGSVEIQLPAIDDSRSQGFSVRLSPEEADRLMADYLTREYAYLPILDLSEFRALYAMVRSGQRMATGSSPFLGVLFTMFSLSALTTGKIDEAGVKSLFDHGRSLSRDLDDHGSPAQQVQSYILQTQYLYTSGKPHLAWIFIGLAIRRRRDRELSRRLWHSAMILERMLALQMGLPPQTSQPLRVPLPTHLDTDYVDAISEQTSSADVERPSLIEFLTACARLYSQVEDLLAWEDETRMRQDSCAAKKVLALDFKPLMQMDSYLYQWQTSIPSFLQKPKPNTQQEDPIIRRQRNLLRARYLCRSGDSPHITINESSPDLPLALSTVRVSSLKCIMAALELLDIFEHEKELFSPSWESVDYLYICGTVFLAAQSCPFKSSTSHGQPDLVEMEMSLSRVLMLLERYQSMQLSGQIYDIAQRCRRTLENLSGIVEGSDEAAVFGDHHPGRLLKRMRIYLPDPKCRDRNSQGDVSRLEFFSWMGSLPIDLDSGTE</sequence>
<protein>
    <recommendedName>
        <fullName evidence="5">Xylanolytic transcriptional activator regulatory domain-containing protein</fullName>
    </recommendedName>
</protein>
<dbReference type="PANTHER" id="PTHR47424">
    <property type="entry name" value="REGULATORY PROTEIN GAL4"/>
    <property type="match status" value="1"/>
</dbReference>
<evidence type="ECO:0000259" key="5">
    <source>
        <dbReference type="SMART" id="SM00906"/>
    </source>
</evidence>
<dbReference type="GO" id="GO:0008270">
    <property type="term" value="F:zinc ion binding"/>
    <property type="evidence" value="ECO:0007669"/>
    <property type="project" value="InterPro"/>
</dbReference>
<evidence type="ECO:0000313" key="6">
    <source>
        <dbReference type="EMBL" id="THC98771.1"/>
    </source>
</evidence>
<keyword evidence="1" id="KW-0805">Transcription regulation</keyword>
<organism evidence="6 7">
    <name type="scientific">Aspergillus tanneri</name>
    <dbReference type="NCBI Taxonomy" id="1220188"/>
    <lineage>
        <taxon>Eukaryota</taxon>
        <taxon>Fungi</taxon>
        <taxon>Dikarya</taxon>
        <taxon>Ascomycota</taxon>
        <taxon>Pezizomycotina</taxon>
        <taxon>Eurotiomycetes</taxon>
        <taxon>Eurotiomycetidae</taxon>
        <taxon>Eurotiales</taxon>
        <taxon>Aspergillaceae</taxon>
        <taxon>Aspergillus</taxon>
        <taxon>Aspergillus subgen. Circumdati</taxon>
    </lineage>
</organism>
<dbReference type="CDD" id="cd12148">
    <property type="entry name" value="fungal_TF_MHR"/>
    <property type="match status" value="1"/>
</dbReference>
<comment type="caution">
    <text evidence="6">The sequence shown here is derived from an EMBL/GenBank/DDBJ whole genome shotgun (WGS) entry which is preliminary data.</text>
</comment>
<keyword evidence="4" id="KW-0539">Nucleus</keyword>
<dbReference type="GO" id="GO:0000435">
    <property type="term" value="P:positive regulation of transcription from RNA polymerase II promoter by galactose"/>
    <property type="evidence" value="ECO:0007669"/>
    <property type="project" value="TreeGrafter"/>
</dbReference>
<keyword evidence="3" id="KW-0804">Transcription</keyword>
<dbReference type="PANTHER" id="PTHR47424:SF3">
    <property type="entry name" value="REGULATORY PROTEIN GAL4"/>
    <property type="match status" value="1"/>
</dbReference>
<evidence type="ECO:0000256" key="3">
    <source>
        <dbReference type="ARBA" id="ARBA00023163"/>
    </source>
</evidence>
<dbReference type="EMBL" id="SOSA01000035">
    <property type="protein sequence ID" value="THC98771.1"/>
    <property type="molecule type" value="Genomic_DNA"/>
</dbReference>
<dbReference type="SMART" id="SM00906">
    <property type="entry name" value="Fungal_trans"/>
    <property type="match status" value="1"/>
</dbReference>
<dbReference type="GO" id="GO:0000981">
    <property type="term" value="F:DNA-binding transcription factor activity, RNA polymerase II-specific"/>
    <property type="evidence" value="ECO:0007669"/>
    <property type="project" value="TreeGrafter"/>
</dbReference>